<keyword evidence="8" id="KW-0411">Iron-sulfur</keyword>
<evidence type="ECO:0000256" key="5">
    <source>
        <dbReference type="ARBA" id="ARBA00022763"/>
    </source>
</evidence>
<dbReference type="InterPro" id="IPR005273">
    <property type="entry name" value="Ura-DNA_glyco_family4"/>
</dbReference>
<dbReference type="SMART" id="SM00986">
    <property type="entry name" value="UDG"/>
    <property type="match status" value="1"/>
</dbReference>
<keyword evidence="12" id="KW-1185">Reference proteome</keyword>
<keyword evidence="7" id="KW-0408">Iron</keyword>
<evidence type="ECO:0000313" key="11">
    <source>
        <dbReference type="EMBL" id="ASM73230.1"/>
    </source>
</evidence>
<keyword evidence="4" id="KW-0479">Metal-binding</keyword>
<evidence type="ECO:0000313" key="12">
    <source>
        <dbReference type="Proteomes" id="UP000199754"/>
    </source>
</evidence>
<evidence type="ECO:0000259" key="10">
    <source>
        <dbReference type="SMART" id="SM00986"/>
    </source>
</evidence>
<dbReference type="CDD" id="cd10030">
    <property type="entry name" value="UDG-F4_TTUDGA_SPO1dp_like"/>
    <property type="match status" value="1"/>
</dbReference>
<dbReference type="GO" id="GO:0051539">
    <property type="term" value="F:4 iron, 4 sulfur cluster binding"/>
    <property type="evidence" value="ECO:0007669"/>
    <property type="project" value="UniProtKB-KW"/>
</dbReference>
<dbReference type="SMART" id="SM00987">
    <property type="entry name" value="UreE_C"/>
    <property type="match status" value="1"/>
</dbReference>
<sequence>MNIWLKHSRKNSRFFQIQPTVTPLAPRVVVPKSFVGMANCLIWYRDGDRFARLYAFLWRLHDAPSLMHDRDAALMIVGKQPGEVEDQTGCPFVGPADQLFDQIAAQAGLDRQAAFITNAVNHLRFRSRGKRWMHQTPTQSEVIQCKWWLEAEVALVTPKLIVAMGGTALLTVARRKDGVLKRRGQIKDTAYGPVLLTLHPSCLLRLPDAARRGAQTALFRDDLEQAARLGQGHTA</sequence>
<keyword evidence="6" id="KW-0378">Hydrolase</keyword>
<evidence type="ECO:0000256" key="4">
    <source>
        <dbReference type="ARBA" id="ARBA00022723"/>
    </source>
</evidence>
<comment type="similarity">
    <text evidence="1">Belongs to the uracil-DNA glycosylase (UDG) superfamily. Type 4 (UDGa) family.</text>
</comment>
<evidence type="ECO:0000256" key="1">
    <source>
        <dbReference type="ARBA" id="ARBA00006521"/>
    </source>
</evidence>
<dbReference type="GO" id="GO:0046872">
    <property type="term" value="F:metal ion binding"/>
    <property type="evidence" value="ECO:0007669"/>
    <property type="project" value="UniProtKB-KW"/>
</dbReference>
<reference evidence="11 12" key="1">
    <citation type="submission" date="2017-07" db="EMBL/GenBank/DDBJ databases">
        <title>Genome Sequence of Sulfitobacter pseudonitzschiae Strain SMR1 Isolated from a culture of the Diatom Skeletonema marinoi.</title>
        <authorList>
            <person name="Topel M."/>
            <person name="Pinder M.I.M."/>
            <person name="Johansson O.N."/>
            <person name="Kourtchenko O."/>
            <person name="Godhe A."/>
            <person name="Clarke A.K."/>
        </authorList>
    </citation>
    <scope>NUCLEOTIDE SEQUENCE [LARGE SCALE GENOMIC DNA]</scope>
    <source>
        <strain evidence="11 12">SMR1</strain>
    </source>
</reference>
<dbReference type="PANTHER" id="PTHR33693:SF9">
    <property type="entry name" value="TYPE-4 URACIL-DNA GLYCOSYLASE"/>
    <property type="match status" value="1"/>
</dbReference>
<accession>A0A221K2Y1</accession>
<dbReference type="STRING" id="1402135.SAMN05444149_103437"/>
<dbReference type="PANTHER" id="PTHR33693">
    <property type="entry name" value="TYPE-5 URACIL-DNA GLYCOSYLASE"/>
    <property type="match status" value="1"/>
</dbReference>
<dbReference type="NCBIfam" id="TIGR03914">
    <property type="entry name" value="UDG_fam_dom"/>
    <property type="match status" value="1"/>
</dbReference>
<evidence type="ECO:0000256" key="8">
    <source>
        <dbReference type="ARBA" id="ARBA00023014"/>
    </source>
</evidence>
<dbReference type="Proteomes" id="UP000199754">
    <property type="component" value="Chromosome"/>
</dbReference>
<dbReference type="InterPro" id="IPR051536">
    <property type="entry name" value="UDG_Type-4/5"/>
</dbReference>
<dbReference type="KEGG" id="spse:SULPSESMR1_02433"/>
<dbReference type="InterPro" id="IPR036895">
    <property type="entry name" value="Uracil-DNA_glycosylase-like_sf"/>
</dbReference>
<dbReference type="GO" id="GO:0097506">
    <property type="term" value="F:deaminated base DNA N-glycosylase activity"/>
    <property type="evidence" value="ECO:0007669"/>
    <property type="project" value="UniProtKB-ARBA"/>
</dbReference>
<dbReference type="AlphaFoldDB" id="A0A221K2Y1"/>
<dbReference type="EMBL" id="CP022415">
    <property type="protein sequence ID" value="ASM73230.1"/>
    <property type="molecule type" value="Genomic_DNA"/>
</dbReference>
<evidence type="ECO:0000256" key="2">
    <source>
        <dbReference type="ARBA" id="ARBA00019403"/>
    </source>
</evidence>
<dbReference type="InterPro" id="IPR005122">
    <property type="entry name" value="Uracil-DNA_glycosylase-like"/>
</dbReference>
<feature type="domain" description="Uracil-DNA glycosylase-like" evidence="10">
    <location>
        <begin position="65"/>
        <end position="224"/>
    </location>
</feature>
<dbReference type="SUPFAM" id="SSF52141">
    <property type="entry name" value="Uracil-DNA glycosylase-like"/>
    <property type="match status" value="1"/>
</dbReference>
<name>A0A221K2Y1_9RHOB</name>
<protein>
    <recommendedName>
        <fullName evidence="2">Type-4 uracil-DNA glycosylase</fullName>
    </recommendedName>
</protein>
<dbReference type="Pfam" id="PF03167">
    <property type="entry name" value="UDG"/>
    <property type="match status" value="1"/>
</dbReference>
<keyword evidence="3" id="KW-0004">4Fe-4S</keyword>
<evidence type="ECO:0000256" key="7">
    <source>
        <dbReference type="ARBA" id="ARBA00023004"/>
    </source>
</evidence>
<gene>
    <name evidence="11" type="ORF">SULPSESMR1_02433</name>
</gene>
<proteinExistence type="inferred from homology"/>
<evidence type="ECO:0000256" key="3">
    <source>
        <dbReference type="ARBA" id="ARBA00022485"/>
    </source>
</evidence>
<keyword evidence="9" id="KW-0234">DNA repair</keyword>
<dbReference type="Gene3D" id="3.40.470.10">
    <property type="entry name" value="Uracil-DNA glycosylase-like domain"/>
    <property type="match status" value="1"/>
</dbReference>
<keyword evidence="5" id="KW-0227">DNA damage</keyword>
<evidence type="ECO:0000256" key="9">
    <source>
        <dbReference type="ARBA" id="ARBA00023204"/>
    </source>
</evidence>
<organism evidence="11 12">
    <name type="scientific">Pseudosulfitobacter pseudonitzschiae</name>
    <dbReference type="NCBI Taxonomy" id="1402135"/>
    <lineage>
        <taxon>Bacteria</taxon>
        <taxon>Pseudomonadati</taxon>
        <taxon>Pseudomonadota</taxon>
        <taxon>Alphaproteobacteria</taxon>
        <taxon>Rhodobacterales</taxon>
        <taxon>Roseobacteraceae</taxon>
        <taxon>Pseudosulfitobacter</taxon>
    </lineage>
</organism>
<evidence type="ECO:0000256" key="6">
    <source>
        <dbReference type="ARBA" id="ARBA00022801"/>
    </source>
</evidence>
<dbReference type="GO" id="GO:0006281">
    <property type="term" value="P:DNA repair"/>
    <property type="evidence" value="ECO:0007669"/>
    <property type="project" value="UniProtKB-KW"/>
</dbReference>